<name>A0A2A6E0H2_9BACL</name>
<dbReference type="PRINTS" id="PR00332">
    <property type="entry name" value="HISTRIAD"/>
</dbReference>
<sequence length="116" mass="12642">MSADCVFCRIVRGEIPARKVFENEYVLAFHDIQPQAPVHVLVIPKKHIPSWNELTKDDAPLVAEVALGAQAVARELGLAESGYRLINNCGPDAGQVVFHLHVHVLGGEKLSGLNPK</sequence>
<protein>
    <submittedName>
        <fullName evidence="5">Histidine triad nucleotide-binding protein</fullName>
    </submittedName>
</protein>
<dbReference type="AlphaFoldDB" id="A0A2A6E0H2"/>
<feature type="active site" description="Tele-AMP-histidine intermediate" evidence="1">
    <location>
        <position position="101"/>
    </location>
</feature>
<dbReference type="Pfam" id="PF01230">
    <property type="entry name" value="HIT"/>
    <property type="match status" value="1"/>
</dbReference>
<dbReference type="PROSITE" id="PS51084">
    <property type="entry name" value="HIT_2"/>
    <property type="match status" value="1"/>
</dbReference>
<proteinExistence type="predicted"/>
<evidence type="ECO:0000256" key="2">
    <source>
        <dbReference type="PIRSR" id="PIRSR601310-3"/>
    </source>
</evidence>
<evidence type="ECO:0000259" key="4">
    <source>
        <dbReference type="PROSITE" id="PS51084"/>
    </source>
</evidence>
<evidence type="ECO:0000313" key="6">
    <source>
        <dbReference type="Proteomes" id="UP000243688"/>
    </source>
</evidence>
<gene>
    <name evidence="5" type="ORF">BLM47_08000</name>
</gene>
<dbReference type="PROSITE" id="PS00892">
    <property type="entry name" value="HIT_1"/>
    <property type="match status" value="1"/>
</dbReference>
<feature type="domain" description="HIT" evidence="4">
    <location>
        <begin position="6"/>
        <end position="115"/>
    </location>
</feature>
<dbReference type="InterPro" id="IPR036265">
    <property type="entry name" value="HIT-like_sf"/>
</dbReference>
<dbReference type="PANTHER" id="PTHR23089">
    <property type="entry name" value="HISTIDINE TRIAD HIT PROTEIN"/>
    <property type="match status" value="1"/>
</dbReference>
<evidence type="ECO:0000313" key="5">
    <source>
        <dbReference type="EMBL" id="PDO10316.1"/>
    </source>
</evidence>
<dbReference type="InterPro" id="IPR019808">
    <property type="entry name" value="Histidine_triad_CS"/>
</dbReference>
<feature type="short sequence motif" description="Histidine triad motif" evidence="2 3">
    <location>
        <begin position="99"/>
        <end position="103"/>
    </location>
</feature>
<dbReference type="SUPFAM" id="SSF54197">
    <property type="entry name" value="HIT-like"/>
    <property type="match status" value="1"/>
</dbReference>
<dbReference type="Proteomes" id="UP000243688">
    <property type="component" value="Unassembled WGS sequence"/>
</dbReference>
<dbReference type="EMBL" id="MOXJ01000016">
    <property type="protein sequence ID" value="PDO10316.1"/>
    <property type="molecule type" value="Genomic_DNA"/>
</dbReference>
<evidence type="ECO:0000256" key="3">
    <source>
        <dbReference type="PROSITE-ProRule" id="PRU00464"/>
    </source>
</evidence>
<dbReference type="CDD" id="cd01276">
    <property type="entry name" value="PKCI_related"/>
    <property type="match status" value="1"/>
</dbReference>
<dbReference type="Gene3D" id="3.30.428.10">
    <property type="entry name" value="HIT-like"/>
    <property type="match status" value="1"/>
</dbReference>
<evidence type="ECO:0000256" key="1">
    <source>
        <dbReference type="PIRSR" id="PIRSR601310-1"/>
    </source>
</evidence>
<organism evidence="5 6">
    <name type="scientific">Candidatus Reconcilbacillus cellulovorans</name>
    <dbReference type="NCBI Taxonomy" id="1906605"/>
    <lineage>
        <taxon>Bacteria</taxon>
        <taxon>Bacillati</taxon>
        <taxon>Bacillota</taxon>
        <taxon>Bacilli</taxon>
        <taxon>Bacillales</taxon>
        <taxon>Paenibacillaceae</taxon>
        <taxon>Candidatus Reconcilbacillus</taxon>
    </lineage>
</organism>
<accession>A0A2A6E0H2</accession>
<reference evidence="5 6" key="1">
    <citation type="submission" date="2016-12" db="EMBL/GenBank/DDBJ databases">
        <title>Candidatus Reconcilibacillus cellulovorans genome.</title>
        <authorList>
            <person name="Kolinko S."/>
            <person name="Wu Y.-W."/>
            <person name="Tachea F."/>
            <person name="Denzel E."/>
            <person name="Hiras J."/>
            <person name="Baecker N."/>
            <person name="Chan L.J."/>
            <person name="Eichorst S.A."/>
            <person name="Frey D."/>
            <person name="Adams P.D."/>
            <person name="Pray T."/>
            <person name="Tanjore D."/>
            <person name="Petzold C.J."/>
            <person name="Gladden J.M."/>
            <person name="Simmons B.A."/>
            <person name="Singer S.W."/>
        </authorList>
    </citation>
    <scope>NUCLEOTIDE SEQUENCE [LARGE SCALE GENOMIC DNA]</scope>
    <source>
        <strain evidence="5">JTherm</strain>
    </source>
</reference>
<dbReference type="InterPro" id="IPR001310">
    <property type="entry name" value="Histidine_triad_HIT"/>
</dbReference>
<dbReference type="GO" id="GO:0003824">
    <property type="term" value="F:catalytic activity"/>
    <property type="evidence" value="ECO:0007669"/>
    <property type="project" value="InterPro"/>
</dbReference>
<dbReference type="InterPro" id="IPR011146">
    <property type="entry name" value="HIT-like"/>
</dbReference>
<comment type="caution">
    <text evidence="5">The sequence shown here is derived from an EMBL/GenBank/DDBJ whole genome shotgun (WGS) entry which is preliminary data.</text>
</comment>